<evidence type="ECO:0000256" key="7">
    <source>
        <dbReference type="ARBA" id="ARBA00023157"/>
    </source>
</evidence>
<feature type="disulfide bond" evidence="11">
    <location>
        <begin position="150"/>
        <end position="230"/>
    </location>
</feature>
<dbReference type="PANTHER" id="PTHR24232">
    <property type="entry name" value="G-PROTEIN COUPLED RECEPTOR"/>
    <property type="match status" value="1"/>
</dbReference>
<dbReference type="EMBL" id="CAJRST010001113">
    <property type="protein sequence ID" value="CAG5865840.1"/>
    <property type="molecule type" value="Genomic_DNA"/>
</dbReference>
<dbReference type="InterPro" id="IPR017452">
    <property type="entry name" value="GPCR_Rhodpsn_7TM"/>
</dbReference>
<evidence type="ECO:0000256" key="10">
    <source>
        <dbReference type="ARBA" id="ARBA00023224"/>
    </source>
</evidence>
<comment type="caution">
    <text evidence="15">The sequence shown here is derived from an EMBL/GenBank/DDBJ whole genome shotgun (WGS) entry which is preliminary data.</text>
</comment>
<keyword evidence="10 12" id="KW-0807">Transducer</keyword>
<evidence type="ECO:0000256" key="4">
    <source>
        <dbReference type="ARBA" id="ARBA00022989"/>
    </source>
</evidence>
<dbReference type="PROSITE" id="PS00237">
    <property type="entry name" value="G_PROTEIN_RECEP_F1_1"/>
    <property type="match status" value="1"/>
</dbReference>
<evidence type="ECO:0000256" key="13">
    <source>
        <dbReference type="SAM" id="Phobius"/>
    </source>
</evidence>
<feature type="transmembrane region" description="Helical" evidence="13">
    <location>
        <begin position="78"/>
        <end position="101"/>
    </location>
</feature>
<feature type="transmembrane region" description="Helical" evidence="13">
    <location>
        <begin position="194"/>
        <end position="214"/>
    </location>
</feature>
<feature type="transmembrane region" description="Helical" evidence="13">
    <location>
        <begin position="244"/>
        <end position="269"/>
    </location>
</feature>
<dbReference type="AlphaFoldDB" id="A0A8S4AFY0"/>
<accession>A0A8S4AFY0</accession>
<dbReference type="GO" id="GO:0007200">
    <property type="term" value="P:phospholipase C-activating G protein-coupled receptor signaling pathway"/>
    <property type="evidence" value="ECO:0007669"/>
    <property type="project" value="TreeGrafter"/>
</dbReference>
<keyword evidence="2" id="KW-1003">Cell membrane</keyword>
<keyword evidence="4 13" id="KW-1133">Transmembrane helix</keyword>
<keyword evidence="3 12" id="KW-0812">Transmembrane</keyword>
<comment type="subcellular location">
    <subcellularLocation>
        <location evidence="1">Cell membrane</location>
        <topology evidence="1">Multi-pass membrane protein</topology>
    </subcellularLocation>
</comment>
<keyword evidence="9" id="KW-0325">Glycoprotein</keyword>
<dbReference type="SUPFAM" id="SSF81321">
    <property type="entry name" value="Family A G protein-coupled receptor-like"/>
    <property type="match status" value="1"/>
</dbReference>
<evidence type="ECO:0000256" key="6">
    <source>
        <dbReference type="ARBA" id="ARBA00023136"/>
    </source>
</evidence>
<evidence type="ECO:0000256" key="12">
    <source>
        <dbReference type="RuleBase" id="RU000688"/>
    </source>
</evidence>
<evidence type="ECO:0000256" key="9">
    <source>
        <dbReference type="ARBA" id="ARBA00023180"/>
    </source>
</evidence>
<feature type="transmembrane region" description="Helical" evidence="13">
    <location>
        <begin position="290"/>
        <end position="315"/>
    </location>
</feature>
<dbReference type="PRINTS" id="PR01428">
    <property type="entry name" value="PROTEASEAR"/>
</dbReference>
<sequence length="388" mass="43675">MAHFPSTVTTSNLISLTVFLSHNICASICNRHSDASLSLSASVFTKVTKDSFHPDMTGNSSQLDNATLTLFQNANTSIAISVVYIIVTTINLTGNGLSMWLLLFRTSPKTPSIIFMINLTFTDMALGTALPFQISYQLKGYHWTLGPKMCSFLTLVFYTNMYCSILTMMAIGIDRYLGITKPMFYRQNKQSKSIAVFSCFLMWGLVLCVLYPLMTTDLTYDVPELGITTCFDVLKKSMLPSVSAWAAFLFSMVFVLFLFPFCVTTFCYISVIKNLAKYSKTAQKKRAIRLAFVVLLVFVLCFAPNNILLLAHSVLRLFFNKSLYMAYKLSLCLSCLNSCLDPFIYYFASKDFRQKLRAIVNLQNLSSADSMKMENKESLYSGHLTFEG</sequence>
<feature type="domain" description="G-protein coupled receptors family 1 profile" evidence="14">
    <location>
        <begin position="94"/>
        <end position="345"/>
    </location>
</feature>
<evidence type="ECO:0000256" key="3">
    <source>
        <dbReference type="ARBA" id="ARBA00022692"/>
    </source>
</evidence>
<evidence type="ECO:0000259" key="14">
    <source>
        <dbReference type="PROSITE" id="PS50262"/>
    </source>
</evidence>
<keyword evidence="5 12" id="KW-0297">G-protein coupled receptor</keyword>
<dbReference type="GO" id="GO:0005886">
    <property type="term" value="C:plasma membrane"/>
    <property type="evidence" value="ECO:0007669"/>
    <property type="project" value="UniProtKB-SubCell"/>
</dbReference>
<reference evidence="15" key="1">
    <citation type="submission" date="2021-05" db="EMBL/GenBank/DDBJ databases">
        <authorList>
            <person name="Tigano A."/>
        </authorList>
    </citation>
    <scope>NUCLEOTIDE SEQUENCE</scope>
</reference>
<dbReference type="GO" id="GO:0015057">
    <property type="term" value="F:thrombin-activated receptor activity"/>
    <property type="evidence" value="ECO:0007669"/>
    <property type="project" value="InterPro"/>
</dbReference>
<name>A0A8S4AFY0_9TELE</name>
<gene>
    <name evidence="15" type="ORF">MMEN_LOCUS2489</name>
</gene>
<dbReference type="InterPro" id="IPR000276">
    <property type="entry name" value="GPCR_Rhodpsn"/>
</dbReference>
<evidence type="ECO:0000256" key="8">
    <source>
        <dbReference type="ARBA" id="ARBA00023170"/>
    </source>
</evidence>
<feature type="transmembrane region" description="Helical" evidence="13">
    <location>
        <begin position="113"/>
        <end position="132"/>
    </location>
</feature>
<keyword evidence="16" id="KW-1185">Reference proteome</keyword>
<dbReference type="PANTHER" id="PTHR24232:SF25">
    <property type="entry name" value="P2Y PURINOCEPTOR 8"/>
    <property type="match status" value="1"/>
</dbReference>
<dbReference type="GO" id="GO:0035025">
    <property type="term" value="P:positive regulation of Rho protein signal transduction"/>
    <property type="evidence" value="ECO:0007669"/>
    <property type="project" value="TreeGrafter"/>
</dbReference>
<evidence type="ECO:0000256" key="5">
    <source>
        <dbReference type="ARBA" id="ARBA00023040"/>
    </source>
</evidence>
<evidence type="ECO:0000256" key="11">
    <source>
        <dbReference type="PIRSR" id="PIRSR603912-52"/>
    </source>
</evidence>
<organism evidence="15 16">
    <name type="scientific">Menidia menidia</name>
    <name type="common">Atlantic silverside</name>
    <dbReference type="NCBI Taxonomy" id="238744"/>
    <lineage>
        <taxon>Eukaryota</taxon>
        <taxon>Metazoa</taxon>
        <taxon>Chordata</taxon>
        <taxon>Craniata</taxon>
        <taxon>Vertebrata</taxon>
        <taxon>Euteleostomi</taxon>
        <taxon>Actinopterygii</taxon>
        <taxon>Neopterygii</taxon>
        <taxon>Teleostei</taxon>
        <taxon>Neoteleostei</taxon>
        <taxon>Acanthomorphata</taxon>
        <taxon>Ovalentaria</taxon>
        <taxon>Atherinomorphae</taxon>
        <taxon>Atheriniformes</taxon>
        <taxon>Atherinopsidae</taxon>
        <taxon>Menidiinae</taxon>
        <taxon>Menidia</taxon>
    </lineage>
</organism>
<keyword evidence="8 12" id="KW-0675">Receptor</keyword>
<dbReference type="Pfam" id="PF00001">
    <property type="entry name" value="7tm_1"/>
    <property type="match status" value="1"/>
</dbReference>
<feature type="transmembrane region" description="Helical" evidence="13">
    <location>
        <begin position="327"/>
        <end position="348"/>
    </location>
</feature>
<dbReference type="Proteomes" id="UP000677803">
    <property type="component" value="Unassembled WGS sequence"/>
</dbReference>
<feature type="transmembrane region" description="Helical" evidence="13">
    <location>
        <begin position="152"/>
        <end position="173"/>
    </location>
</feature>
<dbReference type="Gene3D" id="1.20.1070.10">
    <property type="entry name" value="Rhodopsin 7-helix transmembrane proteins"/>
    <property type="match status" value="1"/>
</dbReference>
<evidence type="ECO:0000313" key="15">
    <source>
        <dbReference type="EMBL" id="CAG5865840.1"/>
    </source>
</evidence>
<dbReference type="FunFam" id="1.20.1070.10:FF:000040">
    <property type="entry name" value="Coagulation factor 2 (thrombin) receptor"/>
    <property type="match status" value="1"/>
</dbReference>
<comment type="similarity">
    <text evidence="12">Belongs to the G-protein coupled receptor 1 family.</text>
</comment>
<dbReference type="GO" id="GO:0007596">
    <property type="term" value="P:blood coagulation"/>
    <property type="evidence" value="ECO:0007669"/>
    <property type="project" value="InterPro"/>
</dbReference>
<dbReference type="OrthoDB" id="9944627at2759"/>
<protein>
    <submittedName>
        <fullName evidence="15">(Atlantic silverside) hypothetical protein</fullName>
    </submittedName>
</protein>
<proteinExistence type="inferred from homology"/>
<keyword evidence="6 13" id="KW-0472">Membrane</keyword>
<dbReference type="PRINTS" id="PR00237">
    <property type="entry name" value="GPCRRHODOPSN"/>
</dbReference>
<dbReference type="PROSITE" id="PS50262">
    <property type="entry name" value="G_PROTEIN_RECEP_F1_2"/>
    <property type="match status" value="1"/>
</dbReference>
<evidence type="ECO:0000256" key="1">
    <source>
        <dbReference type="ARBA" id="ARBA00004651"/>
    </source>
</evidence>
<dbReference type="InterPro" id="IPR003912">
    <property type="entry name" value="Protea_act_rcpt"/>
</dbReference>
<evidence type="ECO:0000256" key="2">
    <source>
        <dbReference type="ARBA" id="ARBA00022475"/>
    </source>
</evidence>
<evidence type="ECO:0000313" key="16">
    <source>
        <dbReference type="Proteomes" id="UP000677803"/>
    </source>
</evidence>
<keyword evidence="7 11" id="KW-1015">Disulfide bond</keyword>